<evidence type="ECO:0008006" key="4">
    <source>
        <dbReference type="Google" id="ProtNLM"/>
    </source>
</evidence>
<name>A0A8H5ZGC4_COCSA</name>
<dbReference type="InterPro" id="IPR015943">
    <property type="entry name" value="WD40/YVTN_repeat-like_dom_sf"/>
</dbReference>
<dbReference type="SUPFAM" id="SSF50978">
    <property type="entry name" value="WD40 repeat-like"/>
    <property type="match status" value="1"/>
</dbReference>
<comment type="caution">
    <text evidence="2">The sequence shown here is derived from an EMBL/GenBank/DDBJ whole genome shotgun (WGS) entry which is preliminary data.</text>
</comment>
<evidence type="ECO:0000313" key="3">
    <source>
        <dbReference type="Proteomes" id="UP000624244"/>
    </source>
</evidence>
<gene>
    <name evidence="2" type="ORF">GGP41_005204</name>
</gene>
<dbReference type="Proteomes" id="UP000624244">
    <property type="component" value="Unassembled WGS sequence"/>
</dbReference>
<proteinExistence type="predicted"/>
<dbReference type="EMBL" id="WNKQ01000008">
    <property type="protein sequence ID" value="KAF5849776.1"/>
    <property type="molecule type" value="Genomic_DNA"/>
</dbReference>
<dbReference type="PANTHER" id="PTHR19879">
    <property type="entry name" value="TRANSCRIPTION INITIATION FACTOR TFIID"/>
    <property type="match status" value="1"/>
</dbReference>
<dbReference type="PANTHER" id="PTHR19879:SF9">
    <property type="entry name" value="TRANSCRIPTION INITIATION FACTOR TFIID SUBUNIT 5"/>
    <property type="match status" value="1"/>
</dbReference>
<accession>A0A8H5ZGC4</accession>
<dbReference type="Gene3D" id="2.130.10.10">
    <property type="entry name" value="YVTN repeat-like/Quinoprotein amine dehydrogenase"/>
    <property type="match status" value="1"/>
</dbReference>
<protein>
    <recommendedName>
        <fullName evidence="4">Anaphase-promoting complex subunit 4 WD40 domain-containing protein</fullName>
    </recommendedName>
</protein>
<organism evidence="2 3">
    <name type="scientific">Cochliobolus sativus</name>
    <name type="common">Common root rot and spot blotch fungus</name>
    <name type="synonym">Bipolaris sorokiniana</name>
    <dbReference type="NCBI Taxonomy" id="45130"/>
    <lineage>
        <taxon>Eukaryota</taxon>
        <taxon>Fungi</taxon>
        <taxon>Dikarya</taxon>
        <taxon>Ascomycota</taxon>
        <taxon>Pezizomycotina</taxon>
        <taxon>Dothideomycetes</taxon>
        <taxon>Pleosporomycetidae</taxon>
        <taxon>Pleosporales</taxon>
        <taxon>Pleosporineae</taxon>
        <taxon>Pleosporaceae</taxon>
        <taxon>Bipolaris</taxon>
    </lineage>
</organism>
<dbReference type="PROSITE" id="PS50082">
    <property type="entry name" value="WD_REPEATS_2"/>
    <property type="match status" value="1"/>
</dbReference>
<dbReference type="PROSITE" id="PS50294">
    <property type="entry name" value="WD_REPEATS_REGION"/>
    <property type="match status" value="1"/>
</dbReference>
<dbReference type="AlphaFoldDB" id="A0A8H5ZGC4"/>
<dbReference type="InterPro" id="IPR001680">
    <property type="entry name" value="WD40_rpt"/>
</dbReference>
<sequence length="92" mass="9662">MRVLPNVEEKCNAVLQTLEGHSHLINAVAFSPDGKTLASASDDKTVKLWDAGSGAVLIAYTPSFSDDGTHSQTNRGTLAIVSLSSTSLSVPY</sequence>
<feature type="repeat" description="WD" evidence="1">
    <location>
        <begin position="18"/>
        <end position="59"/>
    </location>
</feature>
<dbReference type="InterPro" id="IPR036322">
    <property type="entry name" value="WD40_repeat_dom_sf"/>
</dbReference>
<keyword evidence="1" id="KW-0853">WD repeat</keyword>
<dbReference type="SMART" id="SM00320">
    <property type="entry name" value="WD40"/>
    <property type="match status" value="1"/>
</dbReference>
<dbReference type="Pfam" id="PF00400">
    <property type="entry name" value="WD40"/>
    <property type="match status" value="1"/>
</dbReference>
<reference evidence="2" key="1">
    <citation type="submission" date="2019-11" db="EMBL/GenBank/DDBJ databases">
        <title>Bipolaris sorokiniana Genome sequencing.</title>
        <authorList>
            <person name="Wang H."/>
        </authorList>
    </citation>
    <scope>NUCLEOTIDE SEQUENCE</scope>
</reference>
<evidence type="ECO:0000313" key="2">
    <source>
        <dbReference type="EMBL" id="KAF5849776.1"/>
    </source>
</evidence>
<evidence type="ECO:0000256" key="1">
    <source>
        <dbReference type="PROSITE-ProRule" id="PRU00221"/>
    </source>
</evidence>